<comment type="caution">
    <text evidence="2">The sequence shown here is derived from an EMBL/GenBank/DDBJ whole genome shotgun (WGS) entry which is preliminary data.</text>
</comment>
<organism evidence="2 3">
    <name type="scientific">Paraphaeosphaeria minitans</name>
    <dbReference type="NCBI Taxonomy" id="565426"/>
    <lineage>
        <taxon>Eukaryota</taxon>
        <taxon>Fungi</taxon>
        <taxon>Dikarya</taxon>
        <taxon>Ascomycota</taxon>
        <taxon>Pezizomycotina</taxon>
        <taxon>Dothideomycetes</taxon>
        <taxon>Pleosporomycetidae</taxon>
        <taxon>Pleosporales</taxon>
        <taxon>Massarineae</taxon>
        <taxon>Didymosphaeriaceae</taxon>
        <taxon>Paraphaeosphaeria</taxon>
    </lineage>
</organism>
<proteinExistence type="predicted"/>
<dbReference type="EMBL" id="WJXW01000009">
    <property type="protein sequence ID" value="KAF9733464.1"/>
    <property type="molecule type" value="Genomic_DNA"/>
</dbReference>
<dbReference type="Proteomes" id="UP000756921">
    <property type="component" value="Unassembled WGS sequence"/>
</dbReference>
<name>A0A9P6KPC6_9PLEO</name>
<evidence type="ECO:0000313" key="2">
    <source>
        <dbReference type="EMBL" id="KAF9733464.1"/>
    </source>
</evidence>
<evidence type="ECO:0000256" key="1">
    <source>
        <dbReference type="SAM" id="MobiDB-lite"/>
    </source>
</evidence>
<evidence type="ECO:0000313" key="3">
    <source>
        <dbReference type="Proteomes" id="UP000756921"/>
    </source>
</evidence>
<protein>
    <submittedName>
        <fullName evidence="2">Uncharacterized protein</fullName>
    </submittedName>
</protein>
<dbReference type="AlphaFoldDB" id="A0A9P6KPC6"/>
<sequence>MSVAVAGHPISAMSVAVAGHPVQGLAVAARSSARPVAHHAEPGVARLEIARCRPTALKEPGARSKEQGARSKEQGAGSEEHHIRGHAASLAPSDEPWSLREGRWK</sequence>
<feature type="compositionally biased region" description="Basic and acidic residues" evidence="1">
    <location>
        <begin position="60"/>
        <end position="82"/>
    </location>
</feature>
<keyword evidence="3" id="KW-1185">Reference proteome</keyword>
<gene>
    <name evidence="2" type="ORF">PMIN01_09147</name>
</gene>
<accession>A0A9P6KPC6</accession>
<feature type="region of interest" description="Disordered" evidence="1">
    <location>
        <begin position="55"/>
        <end position="105"/>
    </location>
</feature>
<reference evidence="2" key="1">
    <citation type="journal article" date="2020" name="Mol. Plant Microbe Interact.">
        <title>Genome Sequence of the Biocontrol Agent Coniothyrium minitans strain Conio (IMI 134523).</title>
        <authorList>
            <person name="Patel D."/>
            <person name="Shittu T.A."/>
            <person name="Baroncelli R."/>
            <person name="Muthumeenakshi S."/>
            <person name="Osborne T.H."/>
            <person name="Janganan T.K."/>
            <person name="Sreenivasaprasad S."/>
        </authorList>
    </citation>
    <scope>NUCLEOTIDE SEQUENCE</scope>
    <source>
        <strain evidence="2">Conio</strain>
    </source>
</reference>